<keyword evidence="5" id="KW-0560">Oxidoreductase</keyword>
<dbReference type="GO" id="GO:0006265">
    <property type="term" value="P:DNA topological change"/>
    <property type="evidence" value="ECO:0007669"/>
    <property type="project" value="InterPro"/>
</dbReference>
<evidence type="ECO:0000259" key="6">
    <source>
        <dbReference type="Pfam" id="PF01028"/>
    </source>
</evidence>
<dbReference type="Gramene" id="KFK31828">
    <property type="protein sequence ID" value="KFK31828"/>
    <property type="gene ID" value="AALP_AA6G163700"/>
</dbReference>
<comment type="cofactor">
    <cofactor evidence="1">
        <name>Zn(2+)</name>
        <dbReference type="ChEBI" id="CHEBI:29105"/>
    </cofactor>
</comment>
<dbReference type="GO" id="GO:0008270">
    <property type="term" value="F:zinc ion binding"/>
    <property type="evidence" value="ECO:0007669"/>
    <property type="project" value="InterPro"/>
</dbReference>
<dbReference type="Proteomes" id="UP000029120">
    <property type="component" value="Chromosome 6"/>
</dbReference>
<proteinExistence type="inferred from homology"/>
<feature type="domain" description="Alcohol dehydrogenase-like N-terminal" evidence="7">
    <location>
        <begin position="30"/>
        <end position="110"/>
    </location>
</feature>
<evidence type="ECO:0000313" key="8">
    <source>
        <dbReference type="EMBL" id="KFK31828.1"/>
    </source>
</evidence>
<dbReference type="InterPro" id="IPR013154">
    <property type="entry name" value="ADH-like_N"/>
</dbReference>
<dbReference type="EMBL" id="CM002874">
    <property type="protein sequence ID" value="KFK31828.1"/>
    <property type="molecule type" value="Genomic_DNA"/>
</dbReference>
<dbReference type="Gene3D" id="3.90.180.10">
    <property type="entry name" value="Medium-chain alcohol dehydrogenases, catalytic domain"/>
    <property type="match status" value="1"/>
</dbReference>
<dbReference type="GO" id="GO:0005694">
    <property type="term" value="C:chromosome"/>
    <property type="evidence" value="ECO:0007669"/>
    <property type="project" value="InterPro"/>
</dbReference>
<dbReference type="PROSITE" id="PS00059">
    <property type="entry name" value="ADH_ZINC"/>
    <property type="match status" value="1"/>
</dbReference>
<dbReference type="eggNOG" id="KOG0023">
    <property type="taxonomic scope" value="Eukaryota"/>
</dbReference>
<dbReference type="Gene3D" id="3.90.15.10">
    <property type="entry name" value="Topoisomerase I, Chain A, domain 3"/>
    <property type="match status" value="1"/>
</dbReference>
<dbReference type="InterPro" id="IPR013500">
    <property type="entry name" value="TopoI_cat_euk"/>
</dbReference>
<dbReference type="OrthoDB" id="1889617at2759"/>
<gene>
    <name evidence="8" type="ordered locus">AALP_Aa6g163700</name>
</gene>
<dbReference type="InterPro" id="IPR036202">
    <property type="entry name" value="TopoI_DNA-bd_euk_N_sf"/>
</dbReference>
<evidence type="ECO:0000313" key="9">
    <source>
        <dbReference type="Proteomes" id="UP000029120"/>
    </source>
</evidence>
<keyword evidence="3" id="KW-0479">Metal-binding</keyword>
<dbReference type="PANTHER" id="PTHR42683">
    <property type="entry name" value="ALDEHYDE REDUCTASE"/>
    <property type="match status" value="1"/>
</dbReference>
<feature type="domain" description="DNA topoisomerase I catalytic core eukaryotic-type" evidence="6">
    <location>
        <begin position="147"/>
        <end position="172"/>
    </location>
</feature>
<dbReference type="GO" id="GO:0009809">
    <property type="term" value="P:lignin biosynthetic process"/>
    <property type="evidence" value="ECO:0007669"/>
    <property type="project" value="UniProtKB-ARBA"/>
</dbReference>
<evidence type="ECO:0000256" key="2">
    <source>
        <dbReference type="ARBA" id="ARBA00008072"/>
    </source>
</evidence>
<comment type="similarity">
    <text evidence="2">Belongs to the zinc-containing alcohol dehydrogenase family.</text>
</comment>
<dbReference type="Pfam" id="PF01028">
    <property type="entry name" value="Topoisom_I"/>
    <property type="match status" value="1"/>
</dbReference>
<dbReference type="GO" id="GO:0003677">
    <property type="term" value="F:DNA binding"/>
    <property type="evidence" value="ECO:0007669"/>
    <property type="project" value="InterPro"/>
</dbReference>
<dbReference type="InterPro" id="IPR002328">
    <property type="entry name" value="ADH_Zn_CS"/>
</dbReference>
<dbReference type="InterPro" id="IPR014711">
    <property type="entry name" value="TopoI_cat_a-hlx-sub_euk"/>
</dbReference>
<evidence type="ECO:0000256" key="1">
    <source>
        <dbReference type="ARBA" id="ARBA00001947"/>
    </source>
</evidence>
<keyword evidence="4" id="KW-0862">Zinc</keyword>
<evidence type="ECO:0000256" key="5">
    <source>
        <dbReference type="ARBA" id="ARBA00023002"/>
    </source>
</evidence>
<dbReference type="AlphaFoldDB" id="A0A087GPM6"/>
<sequence length="184" mass="20502">MGEDECLSWAARYPSGLLSPHTFTRRSVTNDDVSIKITHCGVCYADVIWTRNKHGDSKYPLIPGHEIAGVVNKVGSNVDRFKVGDHVGVGTYVNSCRECEYCDEGQEKKLKPDEKYQWAIVDGVTEKVGNFNIEPPGLFRGRGEHPKDDDEADTVGCCTLKVENVECIPPDKSNVSSHWTISDW</sequence>
<keyword evidence="9" id="KW-1185">Reference proteome</keyword>
<evidence type="ECO:0000256" key="4">
    <source>
        <dbReference type="ARBA" id="ARBA00022833"/>
    </source>
</evidence>
<organism evidence="8 9">
    <name type="scientific">Arabis alpina</name>
    <name type="common">Alpine rock-cress</name>
    <dbReference type="NCBI Taxonomy" id="50452"/>
    <lineage>
        <taxon>Eukaryota</taxon>
        <taxon>Viridiplantae</taxon>
        <taxon>Streptophyta</taxon>
        <taxon>Embryophyta</taxon>
        <taxon>Tracheophyta</taxon>
        <taxon>Spermatophyta</taxon>
        <taxon>Magnoliopsida</taxon>
        <taxon>eudicotyledons</taxon>
        <taxon>Gunneridae</taxon>
        <taxon>Pentapetalae</taxon>
        <taxon>rosids</taxon>
        <taxon>malvids</taxon>
        <taxon>Brassicales</taxon>
        <taxon>Brassicaceae</taxon>
        <taxon>Arabideae</taxon>
        <taxon>Arabis</taxon>
    </lineage>
</organism>
<dbReference type="GO" id="GO:0003917">
    <property type="term" value="F:DNA topoisomerase type I (single strand cut, ATP-independent) activity"/>
    <property type="evidence" value="ECO:0007669"/>
    <property type="project" value="InterPro"/>
</dbReference>
<dbReference type="InterPro" id="IPR011032">
    <property type="entry name" value="GroES-like_sf"/>
</dbReference>
<name>A0A087GPM6_ARAAL</name>
<reference evidence="9" key="1">
    <citation type="journal article" date="2015" name="Nat. Plants">
        <title>Genome expansion of Arabis alpina linked with retrotransposition and reduced symmetric DNA methylation.</title>
        <authorList>
            <person name="Willing E.M."/>
            <person name="Rawat V."/>
            <person name="Mandakova T."/>
            <person name="Maumus F."/>
            <person name="James G.V."/>
            <person name="Nordstroem K.J."/>
            <person name="Becker C."/>
            <person name="Warthmann N."/>
            <person name="Chica C."/>
            <person name="Szarzynska B."/>
            <person name="Zytnicki M."/>
            <person name="Albani M.C."/>
            <person name="Kiefer C."/>
            <person name="Bergonzi S."/>
            <person name="Castaings L."/>
            <person name="Mateos J.L."/>
            <person name="Berns M.C."/>
            <person name="Bujdoso N."/>
            <person name="Piofczyk T."/>
            <person name="de Lorenzo L."/>
            <person name="Barrero-Sicilia C."/>
            <person name="Mateos I."/>
            <person name="Piednoel M."/>
            <person name="Hagmann J."/>
            <person name="Chen-Min-Tao R."/>
            <person name="Iglesias-Fernandez R."/>
            <person name="Schuster S.C."/>
            <person name="Alonso-Blanco C."/>
            <person name="Roudier F."/>
            <person name="Carbonero P."/>
            <person name="Paz-Ares J."/>
            <person name="Davis S.J."/>
            <person name="Pecinka A."/>
            <person name="Quesneville H."/>
            <person name="Colot V."/>
            <person name="Lysak M.A."/>
            <person name="Weigel D."/>
            <person name="Coupland G."/>
            <person name="Schneeberger K."/>
        </authorList>
    </citation>
    <scope>NUCLEOTIDE SEQUENCE [LARGE SCALE GENOMIC DNA]</scope>
    <source>
        <strain evidence="9">cv. Pajares</strain>
    </source>
</reference>
<dbReference type="InterPro" id="IPR047109">
    <property type="entry name" value="CAD-like"/>
</dbReference>
<dbReference type="SUPFAM" id="SSF56741">
    <property type="entry name" value="Eukaryotic DNA topoisomerase I, N-terminal DNA-binding fragment"/>
    <property type="match status" value="1"/>
</dbReference>
<protein>
    <submittedName>
        <fullName evidence="8">Uncharacterized protein</fullName>
    </submittedName>
</protein>
<evidence type="ECO:0000256" key="3">
    <source>
        <dbReference type="ARBA" id="ARBA00022723"/>
    </source>
</evidence>
<accession>A0A087GPM6</accession>
<dbReference type="Pfam" id="PF08240">
    <property type="entry name" value="ADH_N"/>
    <property type="match status" value="1"/>
</dbReference>
<evidence type="ECO:0000259" key="7">
    <source>
        <dbReference type="Pfam" id="PF08240"/>
    </source>
</evidence>
<dbReference type="GO" id="GO:0016616">
    <property type="term" value="F:oxidoreductase activity, acting on the CH-OH group of donors, NAD or NADP as acceptor"/>
    <property type="evidence" value="ECO:0007669"/>
    <property type="project" value="InterPro"/>
</dbReference>
<dbReference type="SUPFAM" id="SSF50129">
    <property type="entry name" value="GroES-like"/>
    <property type="match status" value="1"/>
</dbReference>
<dbReference type="eggNOG" id="KOG0981">
    <property type="taxonomic scope" value="Eukaryota"/>
</dbReference>